<keyword evidence="4" id="KW-1185">Reference proteome</keyword>
<feature type="transmembrane region" description="Helical" evidence="2">
    <location>
        <begin position="56"/>
        <end position="83"/>
    </location>
</feature>
<name>A0AA39GMU2_SARSR</name>
<evidence type="ECO:0000256" key="1">
    <source>
        <dbReference type="SAM" id="MobiDB-lite"/>
    </source>
</evidence>
<dbReference type="PANTHER" id="PTHR28297:SF1">
    <property type="entry name" value="FUNGAL PROTEIN"/>
    <property type="match status" value="1"/>
</dbReference>
<dbReference type="AlphaFoldDB" id="A0AA39GMU2"/>
<keyword evidence="2" id="KW-1133">Transmembrane helix</keyword>
<reference evidence="3" key="1">
    <citation type="submission" date="2022-10" db="EMBL/GenBank/DDBJ databases">
        <title>Determination and structural analysis of whole genome sequence of Sarocladium strictum F4-1.</title>
        <authorList>
            <person name="Hu L."/>
            <person name="Jiang Y."/>
        </authorList>
    </citation>
    <scope>NUCLEOTIDE SEQUENCE</scope>
    <source>
        <strain evidence="3">F4-1</strain>
    </source>
</reference>
<evidence type="ECO:0000313" key="4">
    <source>
        <dbReference type="Proteomes" id="UP001175261"/>
    </source>
</evidence>
<feature type="transmembrane region" description="Helical" evidence="2">
    <location>
        <begin position="95"/>
        <end position="120"/>
    </location>
</feature>
<keyword evidence="2" id="KW-0812">Transmembrane</keyword>
<protein>
    <submittedName>
        <fullName evidence="3">Uncharacterized protein</fullName>
    </submittedName>
</protein>
<evidence type="ECO:0000256" key="2">
    <source>
        <dbReference type="SAM" id="Phobius"/>
    </source>
</evidence>
<sequence length="265" mass="28956">MNEKNPTAEAAVLAARSSPPVLRDSDDASDALPQTDADAIVSQRLKPSPTWTAHQIFYVFILDGVGGMVLSAGVNFALAYVMYTAQAAPRAPVKLFALPNTLAGDAAVTIIVQCILTWFVELGLVRFDLRNRSVQPIGFIPRPKKPWLRWLFFLPAHDGEQTLRPRTMQLKAVLPEALRGFVLAFLGFVVLWPIGVGALTALGTKQEGSLDYTYDDKYVPQGFKAVLGGLLGLFTTPLMALFWLVRAGWEAEGLVGVSREVDEMP</sequence>
<proteinExistence type="predicted"/>
<comment type="caution">
    <text evidence="3">The sequence shown here is derived from an EMBL/GenBank/DDBJ whole genome shotgun (WGS) entry which is preliminary data.</text>
</comment>
<organism evidence="3 4">
    <name type="scientific">Sarocladium strictum</name>
    <name type="common">Black bundle disease fungus</name>
    <name type="synonym">Acremonium strictum</name>
    <dbReference type="NCBI Taxonomy" id="5046"/>
    <lineage>
        <taxon>Eukaryota</taxon>
        <taxon>Fungi</taxon>
        <taxon>Dikarya</taxon>
        <taxon>Ascomycota</taxon>
        <taxon>Pezizomycotina</taxon>
        <taxon>Sordariomycetes</taxon>
        <taxon>Hypocreomycetidae</taxon>
        <taxon>Hypocreales</taxon>
        <taxon>Sarocladiaceae</taxon>
        <taxon>Sarocladium</taxon>
    </lineage>
</organism>
<feature type="transmembrane region" description="Helical" evidence="2">
    <location>
        <begin position="181"/>
        <end position="204"/>
    </location>
</feature>
<evidence type="ECO:0000313" key="3">
    <source>
        <dbReference type="EMBL" id="KAK0388872.1"/>
    </source>
</evidence>
<feature type="region of interest" description="Disordered" evidence="1">
    <location>
        <begin position="1"/>
        <end position="30"/>
    </location>
</feature>
<feature type="transmembrane region" description="Helical" evidence="2">
    <location>
        <begin position="225"/>
        <end position="245"/>
    </location>
</feature>
<dbReference type="Proteomes" id="UP001175261">
    <property type="component" value="Unassembled WGS sequence"/>
</dbReference>
<dbReference type="InterPro" id="IPR018852">
    <property type="entry name" value="DUF2456"/>
</dbReference>
<dbReference type="Pfam" id="PF10445">
    <property type="entry name" value="DUF2456"/>
    <property type="match status" value="1"/>
</dbReference>
<dbReference type="PANTHER" id="PTHR28297">
    <property type="entry name" value="FUNGAL PROTEIN"/>
    <property type="match status" value="1"/>
</dbReference>
<accession>A0AA39GMU2</accession>
<dbReference type="EMBL" id="JAPDFR010000003">
    <property type="protein sequence ID" value="KAK0388872.1"/>
    <property type="molecule type" value="Genomic_DNA"/>
</dbReference>
<gene>
    <name evidence="3" type="ORF">NLU13_5115</name>
</gene>
<keyword evidence="2" id="KW-0472">Membrane</keyword>